<dbReference type="Proteomes" id="UP001596108">
    <property type="component" value="Unassembled WGS sequence"/>
</dbReference>
<comment type="caution">
    <text evidence="2">The sequence shown here is derived from an EMBL/GenBank/DDBJ whole genome shotgun (WGS) entry which is preliminary data.</text>
</comment>
<organism evidence="2 3">
    <name type="scientific">Cohnella yongneupensis</name>
    <dbReference type="NCBI Taxonomy" id="425006"/>
    <lineage>
        <taxon>Bacteria</taxon>
        <taxon>Bacillati</taxon>
        <taxon>Bacillota</taxon>
        <taxon>Bacilli</taxon>
        <taxon>Bacillales</taxon>
        <taxon>Paenibacillaceae</taxon>
        <taxon>Cohnella</taxon>
    </lineage>
</organism>
<name>A0ABW0R684_9BACL</name>
<dbReference type="EMBL" id="JBHSNC010000057">
    <property type="protein sequence ID" value="MFC5532024.1"/>
    <property type="molecule type" value="Genomic_DNA"/>
</dbReference>
<feature type="transmembrane region" description="Helical" evidence="1">
    <location>
        <begin position="12"/>
        <end position="38"/>
    </location>
</feature>
<protein>
    <submittedName>
        <fullName evidence="2">DUF2269 family protein</fullName>
    </submittedName>
</protein>
<keyword evidence="1" id="KW-1133">Transmembrane helix</keyword>
<evidence type="ECO:0000256" key="1">
    <source>
        <dbReference type="SAM" id="Phobius"/>
    </source>
</evidence>
<sequence length="163" mass="17650">MSINGYSFSEDWLNVLVAIHVISAIVGIGPAFFSHVLLRKGQTLNQLRNSLQLVKKLELFPKILGSLAVVSGLLLAWLGDYGFDQLWIYGSIALYVIIQIVVIGFMAPAGARAAAQAFASTDDSEKPANDVLSAAVSKVNAINYIATTLGIILFLFMFFKPTL</sequence>
<dbReference type="RefSeq" id="WP_378113995.1">
    <property type="nucleotide sequence ID" value="NZ_JBHSNC010000057.1"/>
</dbReference>
<proteinExistence type="predicted"/>
<accession>A0ABW0R684</accession>
<keyword evidence="1" id="KW-0812">Transmembrane</keyword>
<keyword evidence="1" id="KW-0472">Membrane</keyword>
<feature type="transmembrane region" description="Helical" evidence="1">
    <location>
        <begin position="141"/>
        <end position="159"/>
    </location>
</feature>
<feature type="transmembrane region" description="Helical" evidence="1">
    <location>
        <begin position="59"/>
        <end position="79"/>
    </location>
</feature>
<feature type="transmembrane region" description="Helical" evidence="1">
    <location>
        <begin position="85"/>
        <end position="107"/>
    </location>
</feature>
<dbReference type="Pfam" id="PF10027">
    <property type="entry name" value="DUF2269"/>
    <property type="match status" value="1"/>
</dbReference>
<evidence type="ECO:0000313" key="3">
    <source>
        <dbReference type="Proteomes" id="UP001596108"/>
    </source>
</evidence>
<keyword evidence="3" id="KW-1185">Reference proteome</keyword>
<evidence type="ECO:0000313" key="2">
    <source>
        <dbReference type="EMBL" id="MFC5532024.1"/>
    </source>
</evidence>
<dbReference type="InterPro" id="IPR018729">
    <property type="entry name" value="DUF2269_transmembrane"/>
</dbReference>
<gene>
    <name evidence="2" type="ORF">ACFPQ4_21620</name>
</gene>
<reference evidence="3" key="1">
    <citation type="journal article" date="2019" name="Int. J. Syst. Evol. Microbiol.">
        <title>The Global Catalogue of Microorganisms (GCM) 10K type strain sequencing project: providing services to taxonomists for standard genome sequencing and annotation.</title>
        <authorList>
            <consortium name="The Broad Institute Genomics Platform"/>
            <consortium name="The Broad Institute Genome Sequencing Center for Infectious Disease"/>
            <person name="Wu L."/>
            <person name="Ma J."/>
        </authorList>
    </citation>
    <scope>NUCLEOTIDE SEQUENCE [LARGE SCALE GENOMIC DNA]</scope>
    <source>
        <strain evidence="3">CGMCC 1.18578</strain>
    </source>
</reference>